<name>A0A9D7JXP3_9PROT</name>
<dbReference type="Pfam" id="PF03658">
    <property type="entry name" value="Ub-RnfH"/>
    <property type="match status" value="1"/>
</dbReference>
<dbReference type="SUPFAM" id="SSF54285">
    <property type="entry name" value="MoaD/ThiS"/>
    <property type="match status" value="1"/>
</dbReference>
<evidence type="ECO:0000313" key="4">
    <source>
        <dbReference type="EMBL" id="MBK8522665.1"/>
    </source>
</evidence>
<dbReference type="InterPro" id="IPR005346">
    <property type="entry name" value="RnfH"/>
</dbReference>
<reference evidence="4" key="1">
    <citation type="submission" date="2020-10" db="EMBL/GenBank/DDBJ databases">
        <title>Connecting structure to function with the recovery of over 1000 high-quality activated sludge metagenome-assembled genomes encoding full-length rRNA genes using long-read sequencing.</title>
        <authorList>
            <person name="Singleton C.M."/>
            <person name="Petriglieri F."/>
            <person name="Kristensen J.M."/>
            <person name="Kirkegaard R.H."/>
            <person name="Michaelsen T.Y."/>
            <person name="Andersen M.H."/>
            <person name="Karst S.M."/>
            <person name="Dueholm M.S."/>
            <person name="Nielsen P.H."/>
            <person name="Albertsen M."/>
        </authorList>
    </citation>
    <scope>NUCLEOTIDE SEQUENCE</scope>
    <source>
        <strain evidence="4">Hirt_18-Q3-R61-65_BATAC.395</strain>
    </source>
</reference>
<comment type="caution">
    <text evidence="4">The sequence shown here is derived from an EMBL/GenBank/DDBJ whole genome shotgun (WGS) entry which is preliminary data.</text>
</comment>
<dbReference type="EMBL" id="JADJUC010000001">
    <property type="protein sequence ID" value="MBK8522665.1"/>
    <property type="molecule type" value="Genomic_DNA"/>
</dbReference>
<evidence type="ECO:0000256" key="1">
    <source>
        <dbReference type="ARBA" id="ARBA00010645"/>
    </source>
</evidence>
<dbReference type="InterPro" id="IPR037021">
    <property type="entry name" value="RnfH_sf"/>
</dbReference>
<accession>A0A9D7JXP3</accession>
<gene>
    <name evidence="4" type="ORF">IPL58_00135</name>
</gene>
<dbReference type="NCBIfam" id="NF002490">
    <property type="entry name" value="PRK01777.1"/>
    <property type="match status" value="1"/>
</dbReference>
<dbReference type="HAMAP" id="MF_00460">
    <property type="entry name" value="UPF0125_RnfH"/>
    <property type="match status" value="1"/>
</dbReference>
<sequence length="103" mass="11422">MKVEVIYALPEKSEIVSLDLAEGSTVMQALEASGLLEKHPEIDVKKNKFGIYAKLAKIDAVLRDRDRVEIYRPLIADPKEVRKQRAAEGKVMKKGAGEEAGTE</sequence>
<proteinExistence type="inferred from homology"/>
<evidence type="ECO:0000313" key="5">
    <source>
        <dbReference type="Proteomes" id="UP000886689"/>
    </source>
</evidence>
<feature type="region of interest" description="Disordered" evidence="3">
    <location>
        <begin position="84"/>
        <end position="103"/>
    </location>
</feature>
<organism evidence="4 5">
    <name type="scientific">Candidatus Proximibacter danicus</name>
    <dbReference type="NCBI Taxonomy" id="2954365"/>
    <lineage>
        <taxon>Bacteria</taxon>
        <taxon>Pseudomonadati</taxon>
        <taxon>Pseudomonadota</taxon>
        <taxon>Betaproteobacteria</taxon>
        <taxon>Candidatus Proximibacter</taxon>
    </lineage>
</organism>
<comment type="similarity">
    <text evidence="1 2">Belongs to the UPF0125 (RnfH) family.</text>
</comment>
<dbReference type="AlphaFoldDB" id="A0A9D7JXP3"/>
<dbReference type="PANTHER" id="PTHR37483:SF1">
    <property type="entry name" value="UPF0125 PROTEIN RATB"/>
    <property type="match status" value="1"/>
</dbReference>
<dbReference type="Proteomes" id="UP000886689">
    <property type="component" value="Unassembled WGS sequence"/>
</dbReference>
<feature type="compositionally biased region" description="Basic and acidic residues" evidence="3">
    <location>
        <begin position="84"/>
        <end position="97"/>
    </location>
</feature>
<dbReference type="PANTHER" id="PTHR37483">
    <property type="entry name" value="UPF0125 PROTEIN RATB"/>
    <property type="match status" value="1"/>
</dbReference>
<evidence type="ECO:0000256" key="2">
    <source>
        <dbReference type="HAMAP-Rule" id="MF_00460"/>
    </source>
</evidence>
<evidence type="ECO:0000256" key="3">
    <source>
        <dbReference type="SAM" id="MobiDB-lite"/>
    </source>
</evidence>
<protein>
    <recommendedName>
        <fullName evidence="2">UPF0125 protein IPL58_00135</fullName>
    </recommendedName>
</protein>
<dbReference type="InterPro" id="IPR016155">
    <property type="entry name" value="Mopterin_synth/thiamin_S_b"/>
</dbReference>
<dbReference type="Gene3D" id="3.10.20.280">
    <property type="entry name" value="RnfH-like"/>
    <property type="match status" value="1"/>
</dbReference>